<evidence type="ECO:0000256" key="13">
    <source>
        <dbReference type="ARBA" id="ARBA00057732"/>
    </source>
</evidence>
<evidence type="ECO:0000256" key="7">
    <source>
        <dbReference type="ARBA" id="ARBA00022771"/>
    </source>
</evidence>
<keyword evidence="10" id="KW-0460">Magnesium</keyword>
<dbReference type="WBParaSite" id="PSAMB.scaffold1260size33720.g11964.t1">
    <property type="protein sequence ID" value="PSAMB.scaffold1260size33720.g11964.t1"/>
    <property type="gene ID" value="PSAMB.scaffold1260size33720.g11964"/>
</dbReference>
<dbReference type="SUPFAM" id="SSF57667">
    <property type="entry name" value="beta-beta-alpha zinc fingers"/>
    <property type="match status" value="1"/>
</dbReference>
<evidence type="ECO:0000256" key="4">
    <source>
        <dbReference type="ARBA" id="ARBA00022490"/>
    </source>
</evidence>
<dbReference type="GO" id="GO:0005634">
    <property type="term" value="C:nucleus"/>
    <property type="evidence" value="ECO:0007669"/>
    <property type="project" value="UniProtKB-SubCell"/>
</dbReference>
<dbReference type="Gene3D" id="3.40.50.1000">
    <property type="entry name" value="HAD superfamily/HAD-like"/>
    <property type="match status" value="1"/>
</dbReference>
<protein>
    <recommendedName>
        <fullName evidence="15">Zinc finger protein 593 homolog</fullName>
    </recommendedName>
</protein>
<evidence type="ECO:0000256" key="3">
    <source>
        <dbReference type="ARBA" id="ARBA00009589"/>
    </source>
</evidence>
<evidence type="ECO:0000256" key="14">
    <source>
        <dbReference type="ARBA" id="ARBA00065398"/>
    </source>
</evidence>
<dbReference type="PANTHER" id="PTHR12103:SF12">
    <property type="entry name" value="FI20020P1"/>
    <property type="match status" value="1"/>
</dbReference>
<dbReference type="FunFam" id="3.30.160.60:FF:000299">
    <property type="entry name" value="Zinc finger protein 593"/>
    <property type="match status" value="1"/>
</dbReference>
<evidence type="ECO:0000256" key="6">
    <source>
        <dbReference type="ARBA" id="ARBA00022723"/>
    </source>
</evidence>
<comment type="subunit">
    <text evidence="14">Associates with pre-60S ribosomal particles; released from the pre-60S particle very early in the cytoplasm.</text>
</comment>
<dbReference type="Pfam" id="PF12171">
    <property type="entry name" value="zf-C2H2_jaz"/>
    <property type="match status" value="1"/>
</dbReference>
<dbReference type="PROSITE" id="PS50157">
    <property type="entry name" value="ZINC_FINGER_C2H2_2"/>
    <property type="match status" value="1"/>
</dbReference>
<name>A0A914UUA9_9BILA</name>
<dbReference type="GO" id="GO:0042254">
    <property type="term" value="P:ribosome biogenesis"/>
    <property type="evidence" value="ECO:0007669"/>
    <property type="project" value="UniProtKB-KW"/>
</dbReference>
<evidence type="ECO:0000256" key="16">
    <source>
        <dbReference type="PROSITE-ProRule" id="PRU00042"/>
    </source>
</evidence>
<evidence type="ECO:0000313" key="18">
    <source>
        <dbReference type="Proteomes" id="UP000887566"/>
    </source>
</evidence>
<evidence type="ECO:0000256" key="8">
    <source>
        <dbReference type="ARBA" id="ARBA00022801"/>
    </source>
</evidence>
<comment type="similarity">
    <text evidence="12">Belongs to the ZNF593/BUD20 C2H2-type zinc-finger protein family.</text>
</comment>
<reference evidence="19" key="1">
    <citation type="submission" date="2022-11" db="UniProtKB">
        <authorList>
            <consortium name="WormBaseParasite"/>
        </authorList>
    </citation>
    <scope>IDENTIFICATION</scope>
</reference>
<evidence type="ECO:0000256" key="12">
    <source>
        <dbReference type="ARBA" id="ARBA00038064"/>
    </source>
</evidence>
<keyword evidence="4" id="KW-0963">Cytoplasm</keyword>
<dbReference type="PROSITE" id="PS00028">
    <property type="entry name" value="ZINC_FINGER_C2H2_1"/>
    <property type="match status" value="1"/>
</dbReference>
<evidence type="ECO:0000256" key="2">
    <source>
        <dbReference type="ARBA" id="ARBA00004496"/>
    </source>
</evidence>
<evidence type="ECO:0000256" key="5">
    <source>
        <dbReference type="ARBA" id="ARBA00022517"/>
    </source>
</evidence>
<evidence type="ECO:0000256" key="15">
    <source>
        <dbReference type="ARBA" id="ARBA00068297"/>
    </source>
</evidence>
<sequence length="629" mass="72787">MPKKHTQSTKTRKRKGKDLDQIVDDLRPEKAAKLLNQPVDLEVAGDAQFYCIECNRYFVDETTLSGHRRTKVHKRRLKQLEVPPYTVAEAEAAGGVGVYDRDRFLGPSKLSKKKPAFDSGIEMRRSYQLTRLYRSFSTTTSDTGRRIGELSAAYTAAKTAVETFPSLSKVDPRAVFANNELNLGHIDVYGFDYDYTLAVYTRSLNQLIYDLAMNRLITYFKYPEQLRNIPYDITWAVRGLHFDAKKCVLLKLDAFSQIQRGTVYRGKVALPDEMVRKMYKGFSVSYDQIDPMYNRNPERETSLRQLIDLFTLPWVGLLTTATEYFDTHKIDFDPQSLFQDVEVAVQSVHLSGEMYSAVTSDLPQYVHKNPGLKEFLERLHNNGKVLFMITNSPYSFMNTGMHYMLGPDWREYFKYIVVLARKPKFFNGSAPFRLYNEVDDSLSYEKVTQLQPGFIYAGGNMQELAEKAAFDGRGVLFFGDHIYTDLADPMLKLGWHTGAIVPELAREIRTQNTDNYRSLVCWLETLTSLIEKFQDAAQGDPAVERVLQEWIKERSLLRTETKNMFNPQFGSIFRTYHNMTYFSRRLMRLSDVYTSRLPNMLKYGLDHTFYPRRYPLPHEPHSPIGTDIF</sequence>
<dbReference type="InterPro" id="IPR036236">
    <property type="entry name" value="Znf_C2H2_sf"/>
</dbReference>
<dbReference type="NCBIfam" id="TIGR02244">
    <property type="entry name" value="HAD-IG-Ncltidse"/>
    <property type="match status" value="1"/>
</dbReference>
<evidence type="ECO:0000256" key="9">
    <source>
        <dbReference type="ARBA" id="ARBA00022833"/>
    </source>
</evidence>
<keyword evidence="5" id="KW-0690">Ribosome biogenesis</keyword>
<dbReference type="PANTHER" id="PTHR12103">
    <property type="entry name" value="5'-NUCLEOTIDASE DOMAIN-CONTAINING"/>
    <property type="match status" value="1"/>
</dbReference>
<dbReference type="Gene3D" id="3.30.160.60">
    <property type="entry name" value="Classic Zinc Finger"/>
    <property type="match status" value="1"/>
</dbReference>
<keyword evidence="7 16" id="KW-0863">Zinc-finger</keyword>
<proteinExistence type="inferred from homology"/>
<dbReference type="GO" id="GO:0008253">
    <property type="term" value="F:5'-nucleotidase activity"/>
    <property type="evidence" value="ECO:0007669"/>
    <property type="project" value="TreeGrafter"/>
</dbReference>
<dbReference type="InterPro" id="IPR013087">
    <property type="entry name" value="Znf_C2H2_type"/>
</dbReference>
<dbReference type="InterPro" id="IPR023214">
    <property type="entry name" value="HAD_sf"/>
</dbReference>
<dbReference type="InterPro" id="IPR036412">
    <property type="entry name" value="HAD-like_sf"/>
</dbReference>
<feature type="domain" description="C2H2-type" evidence="17">
    <location>
        <begin position="49"/>
        <end position="78"/>
    </location>
</feature>
<dbReference type="Pfam" id="PF05761">
    <property type="entry name" value="5_nucleotid"/>
    <property type="match status" value="1"/>
</dbReference>
<keyword evidence="6" id="KW-0479">Metal-binding</keyword>
<comment type="similarity">
    <text evidence="3">Belongs to the 5'(3')-deoxyribonucleotidase family.</text>
</comment>
<accession>A0A914UUA9</accession>
<keyword evidence="18" id="KW-1185">Reference proteome</keyword>
<evidence type="ECO:0000313" key="19">
    <source>
        <dbReference type="WBParaSite" id="PSAMB.scaffold1260size33720.g11964.t1"/>
    </source>
</evidence>
<dbReference type="GO" id="GO:0043021">
    <property type="term" value="F:ribonucleoprotein complex binding"/>
    <property type="evidence" value="ECO:0007669"/>
    <property type="project" value="UniProtKB-ARBA"/>
</dbReference>
<organism evidence="18 19">
    <name type="scientific">Plectus sambesii</name>
    <dbReference type="NCBI Taxonomy" id="2011161"/>
    <lineage>
        <taxon>Eukaryota</taxon>
        <taxon>Metazoa</taxon>
        <taxon>Ecdysozoa</taxon>
        <taxon>Nematoda</taxon>
        <taxon>Chromadorea</taxon>
        <taxon>Plectida</taxon>
        <taxon>Plectina</taxon>
        <taxon>Plectoidea</taxon>
        <taxon>Plectidae</taxon>
        <taxon>Plectus</taxon>
    </lineage>
</organism>
<evidence type="ECO:0000256" key="1">
    <source>
        <dbReference type="ARBA" id="ARBA00004123"/>
    </source>
</evidence>
<dbReference type="InterPro" id="IPR008380">
    <property type="entry name" value="HAD-SF_hydro_IG_5-nucl"/>
</dbReference>
<comment type="subcellular location">
    <subcellularLocation>
        <location evidence="2">Cytoplasm</location>
    </subcellularLocation>
    <subcellularLocation>
        <location evidence="1">Nucleus</location>
    </subcellularLocation>
</comment>
<dbReference type="Proteomes" id="UP000887566">
    <property type="component" value="Unplaced"/>
</dbReference>
<keyword evidence="8" id="KW-0378">Hydrolase</keyword>
<dbReference type="AlphaFoldDB" id="A0A914UUA9"/>
<dbReference type="InterPro" id="IPR022755">
    <property type="entry name" value="Znf_C2H2_jaz"/>
</dbReference>
<keyword evidence="11" id="KW-0539">Nucleus</keyword>
<evidence type="ECO:0000259" key="17">
    <source>
        <dbReference type="PROSITE" id="PS50157"/>
    </source>
</evidence>
<dbReference type="GO" id="GO:0008270">
    <property type="term" value="F:zinc ion binding"/>
    <property type="evidence" value="ECO:0007669"/>
    <property type="project" value="UniProtKB-KW"/>
</dbReference>
<comment type="function">
    <text evidence="13">Involved in pre-60S ribosomal particles maturation by promoting the nuclear export of the 60S ribosome.</text>
</comment>
<evidence type="ECO:0000256" key="11">
    <source>
        <dbReference type="ARBA" id="ARBA00023242"/>
    </source>
</evidence>
<keyword evidence="9" id="KW-0862">Zinc</keyword>
<dbReference type="GO" id="GO:0005737">
    <property type="term" value="C:cytoplasm"/>
    <property type="evidence" value="ECO:0007669"/>
    <property type="project" value="UniProtKB-SubCell"/>
</dbReference>
<evidence type="ECO:0000256" key="10">
    <source>
        <dbReference type="ARBA" id="ARBA00022842"/>
    </source>
</evidence>
<dbReference type="SUPFAM" id="SSF56784">
    <property type="entry name" value="HAD-like"/>
    <property type="match status" value="1"/>
</dbReference>